<comment type="caution">
    <text evidence="2">The sequence shown here is derived from an EMBL/GenBank/DDBJ whole genome shotgun (WGS) entry which is preliminary data.</text>
</comment>
<dbReference type="EMBL" id="JAQQWL010000002">
    <property type="protein sequence ID" value="KAK8087399.1"/>
    <property type="molecule type" value="Genomic_DNA"/>
</dbReference>
<accession>A0ABR1WW69</accession>
<dbReference type="GeneID" id="92086845"/>
<reference evidence="2 3" key="1">
    <citation type="submission" date="2023-01" db="EMBL/GenBank/DDBJ databases">
        <title>Analysis of 21 Apiospora genomes using comparative genomics revels a genus with tremendous synthesis potential of carbohydrate active enzymes and secondary metabolites.</title>
        <authorList>
            <person name="Sorensen T."/>
        </authorList>
    </citation>
    <scope>NUCLEOTIDE SEQUENCE [LARGE SCALE GENOMIC DNA]</scope>
    <source>
        <strain evidence="2 3">CBS 135458</strain>
    </source>
</reference>
<dbReference type="RefSeq" id="XP_066721923.1">
    <property type="nucleotide sequence ID" value="XM_066853782.1"/>
</dbReference>
<organism evidence="2 3">
    <name type="scientific">Apiospora phragmitis</name>
    <dbReference type="NCBI Taxonomy" id="2905665"/>
    <lineage>
        <taxon>Eukaryota</taxon>
        <taxon>Fungi</taxon>
        <taxon>Dikarya</taxon>
        <taxon>Ascomycota</taxon>
        <taxon>Pezizomycotina</taxon>
        <taxon>Sordariomycetes</taxon>
        <taxon>Xylariomycetidae</taxon>
        <taxon>Amphisphaeriales</taxon>
        <taxon>Apiosporaceae</taxon>
        <taxon>Apiospora</taxon>
    </lineage>
</organism>
<dbReference type="PANTHER" id="PTHR33112">
    <property type="entry name" value="DOMAIN PROTEIN, PUTATIVE-RELATED"/>
    <property type="match status" value="1"/>
</dbReference>
<gene>
    <name evidence="2" type="ORF">PG994_002373</name>
</gene>
<evidence type="ECO:0000313" key="3">
    <source>
        <dbReference type="Proteomes" id="UP001480595"/>
    </source>
</evidence>
<dbReference type="Pfam" id="PF06985">
    <property type="entry name" value="HET"/>
    <property type="match status" value="1"/>
</dbReference>
<dbReference type="InterPro" id="IPR010730">
    <property type="entry name" value="HET"/>
</dbReference>
<dbReference type="Proteomes" id="UP001480595">
    <property type="component" value="Unassembled WGS sequence"/>
</dbReference>
<protein>
    <recommendedName>
        <fullName evidence="1">Heterokaryon incompatibility domain-containing protein</fullName>
    </recommendedName>
</protein>
<proteinExistence type="predicted"/>
<evidence type="ECO:0000259" key="1">
    <source>
        <dbReference type="Pfam" id="PF06985"/>
    </source>
</evidence>
<keyword evidence="3" id="KW-1185">Reference proteome</keyword>
<feature type="domain" description="Heterokaryon incompatibility" evidence="1">
    <location>
        <begin position="57"/>
        <end position="132"/>
    </location>
</feature>
<name>A0ABR1WW69_9PEZI</name>
<sequence>MTNCRTKHASCQKWQTLVSSPAGLPTRLIRIEHMPGLCTPVIRLVRGLELDTNTQRYATLSHCWDPNGVAIKLLSSNIDTFLLQIPWSILPLTFQEAILAATRLGIEYIWIDALCIMQDSTSDWTIEASKMMQPTGVVDCSDSEIQPDFNPKDQTANNNPYYCHVKNWDKYVETAPLKTRSWVTQERFMSPRVVHFSNDQVDWECVELMKSECVSSSFHVSPGTIRTPERSLSVFSLHTYSIRKQEKLYTLWPIAIAGLARTFAFLLKLEPKDYLCGLWRPYMVQEMMWYTFTSTERASHSIPSWSLVVCQWRCFDKNTPY</sequence>
<dbReference type="PANTHER" id="PTHR33112:SF10">
    <property type="entry name" value="TOL"/>
    <property type="match status" value="1"/>
</dbReference>
<evidence type="ECO:0000313" key="2">
    <source>
        <dbReference type="EMBL" id="KAK8087399.1"/>
    </source>
</evidence>